<feature type="transmembrane region" description="Helical" evidence="1">
    <location>
        <begin position="37"/>
        <end position="57"/>
    </location>
</feature>
<keyword evidence="5" id="KW-1185">Reference proteome</keyword>
<feature type="transmembrane region" description="Helical" evidence="1">
    <location>
        <begin position="7"/>
        <end position="25"/>
    </location>
</feature>
<keyword evidence="1" id="KW-1133">Transmembrane helix</keyword>
<evidence type="ECO:0000256" key="1">
    <source>
        <dbReference type="SAM" id="Phobius"/>
    </source>
</evidence>
<dbReference type="Proteomes" id="UP000183071">
    <property type="component" value="Unassembled WGS sequence"/>
</dbReference>
<evidence type="ECO:0000313" key="2">
    <source>
        <dbReference type="EMBL" id="KOY51524.1"/>
    </source>
</evidence>
<gene>
    <name evidence="2" type="ORF">I602_1084</name>
    <name evidence="3" type="ORF">SAMN05444353_0692</name>
</gene>
<dbReference type="RefSeq" id="WP_053973699.1">
    <property type="nucleotide sequence ID" value="NZ_FNUE01000001.1"/>
</dbReference>
<dbReference type="InterPro" id="IPR045922">
    <property type="entry name" value="DUF6341"/>
</dbReference>
<protein>
    <recommendedName>
        <fullName evidence="6">Uracil phosphoribosyltransferase</fullName>
    </recommendedName>
</protein>
<sequence length="73" mass="8629">MIASNIFKWIGSLFTDILFIPFRWLRLEVATADLGWWISNAVNWGFLVVLLVLFAYWMKESKRFLDEGTEDRA</sequence>
<accession>A0A0N0UNF9</accession>
<dbReference type="Pfam" id="PF19868">
    <property type="entry name" value="DUF6341"/>
    <property type="match status" value="1"/>
</dbReference>
<keyword evidence="1" id="KW-0812">Transmembrane</keyword>
<evidence type="ECO:0008006" key="6">
    <source>
        <dbReference type="Google" id="ProtNLM"/>
    </source>
</evidence>
<dbReference type="STRING" id="1300348.I602_1084"/>
<evidence type="ECO:0000313" key="5">
    <source>
        <dbReference type="Proteomes" id="UP000183071"/>
    </source>
</evidence>
<evidence type="ECO:0000313" key="3">
    <source>
        <dbReference type="EMBL" id="SEE09530.1"/>
    </source>
</evidence>
<dbReference type="AlphaFoldDB" id="A0A0N0UNF9"/>
<dbReference type="OrthoDB" id="1467828at2"/>
<organism evidence="2 4">
    <name type="scientific">Polaribacter dokdonensis DSW-5</name>
    <dbReference type="NCBI Taxonomy" id="1300348"/>
    <lineage>
        <taxon>Bacteria</taxon>
        <taxon>Pseudomonadati</taxon>
        <taxon>Bacteroidota</taxon>
        <taxon>Flavobacteriia</taxon>
        <taxon>Flavobacteriales</taxon>
        <taxon>Flavobacteriaceae</taxon>
    </lineage>
</organism>
<evidence type="ECO:0000313" key="4">
    <source>
        <dbReference type="Proteomes" id="UP000037716"/>
    </source>
</evidence>
<dbReference type="EMBL" id="FNUE01000001">
    <property type="protein sequence ID" value="SEE09530.1"/>
    <property type="molecule type" value="Genomic_DNA"/>
</dbReference>
<dbReference type="EMBL" id="LGBR01000001">
    <property type="protein sequence ID" value="KOY51524.1"/>
    <property type="molecule type" value="Genomic_DNA"/>
</dbReference>
<dbReference type="PATRIC" id="fig|1300348.6.peg.1084"/>
<proteinExistence type="predicted"/>
<reference evidence="2 4" key="1">
    <citation type="submission" date="2015-07" db="EMBL/GenBank/DDBJ databases">
        <title>Genome of Polaribacter dokdonenesis DSW-5, isolated from seawater off Dokdo in Korea.</title>
        <authorList>
            <person name="Yoon K."/>
            <person name="Song J.Y."/>
            <person name="Kim J.F."/>
        </authorList>
    </citation>
    <scope>NUCLEOTIDE SEQUENCE [LARGE SCALE GENOMIC DNA]</scope>
    <source>
        <strain evidence="2 4">DSW-5</strain>
    </source>
</reference>
<name>A0A0N0UNF9_9FLAO</name>
<dbReference type="Proteomes" id="UP000037716">
    <property type="component" value="Unassembled WGS sequence"/>
</dbReference>
<reference evidence="3 5" key="2">
    <citation type="submission" date="2016-10" db="EMBL/GenBank/DDBJ databases">
        <authorList>
            <person name="Varghese N."/>
            <person name="Submissions S."/>
        </authorList>
    </citation>
    <scope>NUCLEOTIDE SEQUENCE [LARGE SCALE GENOMIC DNA]</scope>
    <source>
        <strain evidence="3 5">DSW-5</strain>
    </source>
</reference>
<keyword evidence="1" id="KW-0472">Membrane</keyword>
<comment type="caution">
    <text evidence="2">The sequence shown here is derived from an EMBL/GenBank/DDBJ whole genome shotgun (WGS) entry which is preliminary data.</text>
</comment>